<accession>A0ACC0H376</accession>
<evidence type="ECO:0000313" key="1">
    <source>
        <dbReference type="EMBL" id="KAI8006311.1"/>
    </source>
</evidence>
<keyword evidence="2" id="KW-1185">Reference proteome</keyword>
<comment type="caution">
    <text evidence="1">The sequence shown here is derived from an EMBL/GenBank/DDBJ whole genome shotgun (WGS) entry which is preliminary data.</text>
</comment>
<organism evidence="1 2">
    <name type="scientific">Camellia lanceoleosa</name>
    <dbReference type="NCBI Taxonomy" id="1840588"/>
    <lineage>
        <taxon>Eukaryota</taxon>
        <taxon>Viridiplantae</taxon>
        <taxon>Streptophyta</taxon>
        <taxon>Embryophyta</taxon>
        <taxon>Tracheophyta</taxon>
        <taxon>Spermatophyta</taxon>
        <taxon>Magnoliopsida</taxon>
        <taxon>eudicotyledons</taxon>
        <taxon>Gunneridae</taxon>
        <taxon>Pentapetalae</taxon>
        <taxon>asterids</taxon>
        <taxon>Ericales</taxon>
        <taxon>Theaceae</taxon>
        <taxon>Camellia</taxon>
    </lineage>
</organism>
<gene>
    <name evidence="1" type="ORF">LOK49_LG07G02504</name>
</gene>
<dbReference type="EMBL" id="CM045764">
    <property type="protein sequence ID" value="KAI8006311.1"/>
    <property type="molecule type" value="Genomic_DNA"/>
</dbReference>
<sequence length="183" mass="19848">MIGVYGAGGVGKTTMVVEVGKLAKRNGLFDDVAMATVSQTLDEKIVKEKLASQLGITLNGNAGQLYCRLNNGKKNLVILDDVWEKFNFADIEIPITNGNMGCKVVITSRKKGLCQMIPMPVAREDSLIGVPKALTKEILIGVLASLNSRKPREFQLIQIPSEAKEVCDKCGGLPVAIRQLQQH</sequence>
<dbReference type="Proteomes" id="UP001060215">
    <property type="component" value="Chromosome 7"/>
</dbReference>
<proteinExistence type="predicted"/>
<protein>
    <submittedName>
        <fullName evidence="1">Disease resistance protein RFL1</fullName>
    </submittedName>
</protein>
<reference evidence="1 2" key="1">
    <citation type="journal article" date="2022" name="Plant J.">
        <title>Chromosome-level genome of Camellia lanceoleosa provides a valuable resource for understanding genome evolution and self-incompatibility.</title>
        <authorList>
            <person name="Gong W."/>
            <person name="Xiao S."/>
            <person name="Wang L."/>
            <person name="Liao Z."/>
            <person name="Chang Y."/>
            <person name="Mo W."/>
            <person name="Hu G."/>
            <person name="Li W."/>
            <person name="Zhao G."/>
            <person name="Zhu H."/>
            <person name="Hu X."/>
            <person name="Ji K."/>
            <person name="Xiang X."/>
            <person name="Song Q."/>
            <person name="Yuan D."/>
            <person name="Jin S."/>
            <person name="Zhang L."/>
        </authorList>
    </citation>
    <scope>NUCLEOTIDE SEQUENCE [LARGE SCALE GENOMIC DNA]</scope>
    <source>
        <strain evidence="1">SQ_2022a</strain>
    </source>
</reference>
<name>A0ACC0H376_9ERIC</name>
<evidence type="ECO:0000313" key="2">
    <source>
        <dbReference type="Proteomes" id="UP001060215"/>
    </source>
</evidence>